<sequence>MRVCVVGAGAIGGTLAAAFARGGAQVSLLARGVTLAALARDGLVLDHDGATERHPLPVSSDPADLGPQDLVVLAVKAPSLPAVATSVAALLGDHTRVLTAMNGLPWWFLDGGFGGPVSGRTLRSVDPEGALTRAFPSERVIGSVVHLGASTPAPGVVRWETGDGLVLGDPAGGADEVTQSVAGVLGSGGLSVTTSQQIQRDVWWKLWGNMTMNPVSLLTTGTMDTILDDDLVMELVDAVMFEAKALGATLGIPMDQDPADRHRITRRLGAFRTSMLQDLDAGRPVELDALLGAVVELGELTGAPLPTARMLFGLARSRARVSGLYPAS</sequence>
<dbReference type="EMBL" id="JACCFW010000001">
    <property type="protein sequence ID" value="NYJ74113.1"/>
    <property type="molecule type" value="Genomic_DNA"/>
</dbReference>
<dbReference type="EC" id="1.1.1.169" evidence="3"/>
<dbReference type="Proteomes" id="UP000571817">
    <property type="component" value="Unassembled WGS sequence"/>
</dbReference>
<dbReference type="InterPro" id="IPR036291">
    <property type="entry name" value="NAD(P)-bd_dom_sf"/>
</dbReference>
<dbReference type="GO" id="GO:0005737">
    <property type="term" value="C:cytoplasm"/>
    <property type="evidence" value="ECO:0007669"/>
    <property type="project" value="TreeGrafter"/>
</dbReference>
<dbReference type="InterPro" id="IPR051402">
    <property type="entry name" value="KPR-Related"/>
</dbReference>
<reference evidence="3 4" key="1">
    <citation type="submission" date="2020-07" db="EMBL/GenBank/DDBJ databases">
        <title>Sequencing the genomes of 1000 actinobacteria strains.</title>
        <authorList>
            <person name="Klenk H.-P."/>
        </authorList>
    </citation>
    <scope>NUCLEOTIDE SEQUENCE [LARGE SCALE GENOMIC DNA]</scope>
    <source>
        <strain evidence="3 4">DSM 29531</strain>
    </source>
</reference>
<protein>
    <submittedName>
        <fullName evidence="3">2-dehydropantoate 2-reductase</fullName>
        <ecNumber evidence="3">1.1.1.169</ecNumber>
    </submittedName>
</protein>
<dbReference type="SUPFAM" id="SSF51735">
    <property type="entry name" value="NAD(P)-binding Rossmann-fold domains"/>
    <property type="match status" value="1"/>
</dbReference>
<dbReference type="GO" id="GO:0008677">
    <property type="term" value="F:2-dehydropantoate 2-reductase activity"/>
    <property type="evidence" value="ECO:0007669"/>
    <property type="project" value="UniProtKB-EC"/>
</dbReference>
<organism evidence="3 4">
    <name type="scientific">Allobranchiibius huperziae</name>
    <dbReference type="NCBI Taxonomy" id="1874116"/>
    <lineage>
        <taxon>Bacteria</taxon>
        <taxon>Bacillati</taxon>
        <taxon>Actinomycetota</taxon>
        <taxon>Actinomycetes</taxon>
        <taxon>Micrococcales</taxon>
        <taxon>Dermacoccaceae</taxon>
        <taxon>Allobranchiibius</taxon>
    </lineage>
</organism>
<keyword evidence="3" id="KW-0560">Oxidoreductase</keyword>
<dbReference type="RefSeq" id="WP_179479773.1">
    <property type="nucleotide sequence ID" value="NZ_JACCFW010000001.1"/>
</dbReference>
<comment type="caution">
    <text evidence="3">The sequence shown here is derived from an EMBL/GenBank/DDBJ whole genome shotgun (WGS) entry which is preliminary data.</text>
</comment>
<dbReference type="Pfam" id="PF08546">
    <property type="entry name" value="ApbA_C"/>
    <property type="match status" value="1"/>
</dbReference>
<feature type="domain" description="Ketopantoate reductase C-terminal" evidence="2">
    <location>
        <begin position="198"/>
        <end position="317"/>
    </location>
</feature>
<dbReference type="Gene3D" id="1.10.1040.10">
    <property type="entry name" value="N-(1-d-carboxylethyl)-l-norvaline Dehydrogenase, domain 2"/>
    <property type="match status" value="1"/>
</dbReference>
<evidence type="ECO:0000313" key="3">
    <source>
        <dbReference type="EMBL" id="NYJ74113.1"/>
    </source>
</evidence>
<keyword evidence="4" id="KW-1185">Reference proteome</keyword>
<dbReference type="Pfam" id="PF02558">
    <property type="entry name" value="ApbA"/>
    <property type="match status" value="1"/>
</dbReference>
<dbReference type="InterPro" id="IPR013332">
    <property type="entry name" value="KPR_N"/>
</dbReference>
<name>A0A853DDN9_9MICO</name>
<dbReference type="PANTHER" id="PTHR21708">
    <property type="entry name" value="PROBABLE 2-DEHYDROPANTOATE 2-REDUCTASE"/>
    <property type="match status" value="1"/>
</dbReference>
<dbReference type="FunFam" id="1.10.1040.10:FF:000017">
    <property type="entry name" value="2-dehydropantoate 2-reductase"/>
    <property type="match status" value="1"/>
</dbReference>
<evidence type="ECO:0000313" key="4">
    <source>
        <dbReference type="Proteomes" id="UP000571817"/>
    </source>
</evidence>
<dbReference type="Gene3D" id="3.40.50.720">
    <property type="entry name" value="NAD(P)-binding Rossmann-like Domain"/>
    <property type="match status" value="1"/>
</dbReference>
<evidence type="ECO:0000259" key="2">
    <source>
        <dbReference type="Pfam" id="PF08546"/>
    </source>
</evidence>
<dbReference type="SUPFAM" id="SSF48179">
    <property type="entry name" value="6-phosphogluconate dehydrogenase C-terminal domain-like"/>
    <property type="match status" value="1"/>
</dbReference>
<evidence type="ECO:0000259" key="1">
    <source>
        <dbReference type="Pfam" id="PF02558"/>
    </source>
</evidence>
<dbReference type="InterPro" id="IPR013328">
    <property type="entry name" value="6PGD_dom2"/>
</dbReference>
<feature type="domain" description="Ketopantoate reductase N-terminal" evidence="1">
    <location>
        <begin position="3"/>
        <end position="104"/>
    </location>
</feature>
<dbReference type="NCBIfam" id="NF005089">
    <property type="entry name" value="PRK06522.1-4"/>
    <property type="match status" value="1"/>
</dbReference>
<dbReference type="AlphaFoldDB" id="A0A853DDN9"/>
<dbReference type="PANTHER" id="PTHR21708:SF45">
    <property type="entry name" value="2-DEHYDROPANTOATE 2-REDUCTASE"/>
    <property type="match status" value="1"/>
</dbReference>
<dbReference type="InterPro" id="IPR008927">
    <property type="entry name" value="6-PGluconate_DH-like_C_sf"/>
</dbReference>
<accession>A0A853DDN9</accession>
<proteinExistence type="predicted"/>
<gene>
    <name evidence="3" type="ORF">HNR15_001076</name>
</gene>
<dbReference type="InterPro" id="IPR013752">
    <property type="entry name" value="KPA_reductase"/>
</dbReference>